<dbReference type="AlphaFoldDB" id="A0AAE9KAW0"/>
<protein>
    <submittedName>
        <fullName evidence="1">Uncharacterized protein</fullName>
    </submittedName>
</protein>
<evidence type="ECO:0000313" key="2">
    <source>
        <dbReference type="Proteomes" id="UP000829829"/>
    </source>
</evidence>
<dbReference type="EMBL" id="CP091957">
    <property type="protein sequence ID" value="UOG58381.1"/>
    <property type="molecule type" value="Genomic_DNA"/>
</dbReference>
<proteinExistence type="predicted"/>
<accession>A0AAE9KAW0</accession>
<dbReference type="Proteomes" id="UP000829829">
    <property type="component" value="Chromosome 1"/>
</dbReference>
<reference evidence="1" key="1">
    <citation type="submission" date="2022-02" db="EMBL/GenBank/DDBJ databases">
        <title>The genetically variable rfb locus in Leptospira is a mobile cassette and a molecular signature of serovar identity.</title>
        <authorList>
            <person name="Nieves C."/>
            <person name="Vincent A.T."/>
            <person name="Zarantonelli L."/>
            <person name="Picardeau M."/>
            <person name="Veyrier F.J."/>
            <person name="Buschiazzo A."/>
        </authorList>
    </citation>
    <scope>NUCLEOTIDE SEQUENCE</scope>
    <source>
        <strain evidence="1">IP1512017</strain>
    </source>
</reference>
<name>A0AAE9KAW0_9LEPT</name>
<gene>
    <name evidence="1" type="ORF">MAL03_15340</name>
</gene>
<evidence type="ECO:0000313" key="1">
    <source>
        <dbReference type="EMBL" id="UOG58381.1"/>
    </source>
</evidence>
<sequence length="150" mass="17864">MLEIISSFSFIKNIKKTIYSKETITLLFKNGNIGVVLEGDQIEAQFKCLDGFLLITSYDYYDGTDYWYYFLNTDLEVKDMIFDPYVSFLYMDKVHIINSQILQLSFLKPNETWRLVIDPKPFWDFSLSAVLKRPFRFVFKKRILSLFKLT</sequence>
<organism evidence="1 2">
    <name type="scientific">Leptospira noguchii</name>
    <dbReference type="NCBI Taxonomy" id="28182"/>
    <lineage>
        <taxon>Bacteria</taxon>
        <taxon>Pseudomonadati</taxon>
        <taxon>Spirochaetota</taxon>
        <taxon>Spirochaetia</taxon>
        <taxon>Leptospirales</taxon>
        <taxon>Leptospiraceae</taxon>
        <taxon>Leptospira</taxon>
    </lineage>
</organism>